<proteinExistence type="predicted"/>
<keyword evidence="11" id="KW-1185">Reference proteome</keyword>
<dbReference type="OrthoDB" id="687730at2759"/>
<dbReference type="SUPFAM" id="SSF49879">
    <property type="entry name" value="SMAD/FHA domain"/>
    <property type="match status" value="1"/>
</dbReference>
<feature type="region of interest" description="Disordered" evidence="7">
    <location>
        <begin position="264"/>
        <end position="294"/>
    </location>
</feature>
<dbReference type="GO" id="GO:0005829">
    <property type="term" value="C:cytosol"/>
    <property type="evidence" value="ECO:0007669"/>
    <property type="project" value="TreeGrafter"/>
</dbReference>
<organism evidence="10 11">
    <name type="scientific">Dimargaris verticillata</name>
    <dbReference type="NCBI Taxonomy" id="2761393"/>
    <lineage>
        <taxon>Eukaryota</taxon>
        <taxon>Fungi</taxon>
        <taxon>Fungi incertae sedis</taxon>
        <taxon>Zoopagomycota</taxon>
        <taxon>Kickxellomycotina</taxon>
        <taxon>Dimargaritomycetes</taxon>
        <taxon>Dimargaritales</taxon>
        <taxon>Dimargaritaceae</taxon>
        <taxon>Dimargaris</taxon>
    </lineage>
</organism>
<evidence type="ECO:0000256" key="2">
    <source>
        <dbReference type="ARBA" id="ARBA00022723"/>
    </source>
</evidence>
<dbReference type="InterPro" id="IPR013083">
    <property type="entry name" value="Znf_RING/FYVE/PHD"/>
</dbReference>
<dbReference type="GO" id="GO:0016567">
    <property type="term" value="P:protein ubiquitination"/>
    <property type="evidence" value="ECO:0007669"/>
    <property type="project" value="TreeGrafter"/>
</dbReference>
<dbReference type="InterPro" id="IPR001841">
    <property type="entry name" value="Znf_RING"/>
</dbReference>
<dbReference type="GO" id="GO:0032153">
    <property type="term" value="C:cell division site"/>
    <property type="evidence" value="ECO:0007669"/>
    <property type="project" value="TreeGrafter"/>
</dbReference>
<accession>A0A9W8B2D9</accession>
<dbReference type="Proteomes" id="UP001151582">
    <property type="component" value="Unassembled WGS sequence"/>
</dbReference>
<dbReference type="AlphaFoldDB" id="A0A9W8B2D9"/>
<dbReference type="PANTHER" id="PTHR15067">
    <property type="entry name" value="E3 UBIQUITIN-PROTEIN LIGASE RNF8"/>
    <property type="match status" value="1"/>
</dbReference>
<dbReference type="InterPro" id="IPR000253">
    <property type="entry name" value="FHA_dom"/>
</dbReference>
<dbReference type="Pfam" id="PF17123">
    <property type="entry name" value="zf-RING_11"/>
    <property type="match status" value="1"/>
</dbReference>
<evidence type="ECO:0000259" key="8">
    <source>
        <dbReference type="PROSITE" id="PS50006"/>
    </source>
</evidence>
<dbReference type="Gene3D" id="3.30.40.10">
    <property type="entry name" value="Zinc/RING finger domain, C3HC4 (zinc finger)"/>
    <property type="match status" value="1"/>
</dbReference>
<dbReference type="SMART" id="SM00184">
    <property type="entry name" value="RING"/>
    <property type="match status" value="1"/>
</dbReference>
<evidence type="ECO:0000256" key="6">
    <source>
        <dbReference type="PROSITE-ProRule" id="PRU00175"/>
    </source>
</evidence>
<name>A0A9W8B2D9_9FUNG</name>
<feature type="domain" description="RING-type" evidence="9">
    <location>
        <begin position="195"/>
        <end position="238"/>
    </location>
</feature>
<dbReference type="Gene3D" id="2.60.200.20">
    <property type="match status" value="1"/>
</dbReference>
<dbReference type="GO" id="GO:0008270">
    <property type="term" value="F:zinc ion binding"/>
    <property type="evidence" value="ECO:0007669"/>
    <property type="project" value="UniProtKB-KW"/>
</dbReference>
<feature type="compositionally biased region" description="Polar residues" evidence="7">
    <location>
        <begin position="711"/>
        <end position="738"/>
    </location>
</feature>
<feature type="compositionally biased region" description="Polar residues" evidence="7">
    <location>
        <begin position="460"/>
        <end position="473"/>
    </location>
</feature>
<evidence type="ECO:0000256" key="5">
    <source>
        <dbReference type="ARBA" id="ARBA00022833"/>
    </source>
</evidence>
<dbReference type="SUPFAM" id="SSF57850">
    <property type="entry name" value="RING/U-box"/>
    <property type="match status" value="1"/>
</dbReference>
<keyword evidence="4" id="KW-0833">Ubl conjugation pathway</keyword>
<gene>
    <name evidence="10" type="ORF">H4R34_002647</name>
</gene>
<dbReference type="InterPro" id="IPR008984">
    <property type="entry name" value="SMAD_FHA_dom_sf"/>
</dbReference>
<evidence type="ECO:0000256" key="3">
    <source>
        <dbReference type="ARBA" id="ARBA00022771"/>
    </source>
</evidence>
<dbReference type="EMBL" id="JANBQB010000194">
    <property type="protein sequence ID" value="KAJ1979926.1"/>
    <property type="molecule type" value="Genomic_DNA"/>
</dbReference>
<feature type="domain" description="FHA" evidence="8">
    <location>
        <begin position="58"/>
        <end position="113"/>
    </location>
</feature>
<reference evidence="10" key="1">
    <citation type="submission" date="2022-07" db="EMBL/GenBank/DDBJ databases">
        <title>Phylogenomic reconstructions and comparative analyses of Kickxellomycotina fungi.</title>
        <authorList>
            <person name="Reynolds N.K."/>
            <person name="Stajich J.E."/>
            <person name="Barry K."/>
            <person name="Grigoriev I.V."/>
            <person name="Crous P."/>
            <person name="Smith M.E."/>
        </authorList>
    </citation>
    <scope>NUCLEOTIDE SEQUENCE</scope>
    <source>
        <strain evidence="10">RSA 567</strain>
    </source>
</reference>
<feature type="compositionally biased region" description="Polar residues" evidence="7">
    <location>
        <begin position="420"/>
        <end position="435"/>
    </location>
</feature>
<keyword evidence="3 6" id="KW-0863">Zinc-finger</keyword>
<feature type="region of interest" description="Disordered" evidence="7">
    <location>
        <begin position="330"/>
        <end position="473"/>
    </location>
</feature>
<dbReference type="GO" id="GO:0061630">
    <property type="term" value="F:ubiquitin protein ligase activity"/>
    <property type="evidence" value="ECO:0007669"/>
    <property type="project" value="TreeGrafter"/>
</dbReference>
<dbReference type="PANTHER" id="PTHR15067:SF7">
    <property type="entry name" value="E3 UBIQUITIN-PROTEIN LIGASE DMA1-RELATED"/>
    <property type="match status" value="1"/>
</dbReference>
<evidence type="ECO:0000259" key="9">
    <source>
        <dbReference type="PROSITE" id="PS50089"/>
    </source>
</evidence>
<feature type="compositionally biased region" description="Basic and acidic residues" evidence="7">
    <location>
        <begin position="264"/>
        <end position="274"/>
    </location>
</feature>
<keyword evidence="2" id="KW-0479">Metal-binding</keyword>
<dbReference type="SMART" id="SM00240">
    <property type="entry name" value="FHA"/>
    <property type="match status" value="1"/>
</dbReference>
<keyword evidence="1" id="KW-0808">Transferase</keyword>
<dbReference type="GO" id="GO:0006511">
    <property type="term" value="P:ubiquitin-dependent protein catabolic process"/>
    <property type="evidence" value="ECO:0007669"/>
    <property type="project" value="TreeGrafter"/>
</dbReference>
<dbReference type="GO" id="GO:0000151">
    <property type="term" value="C:ubiquitin ligase complex"/>
    <property type="evidence" value="ECO:0007669"/>
    <property type="project" value="TreeGrafter"/>
</dbReference>
<evidence type="ECO:0000313" key="11">
    <source>
        <dbReference type="Proteomes" id="UP001151582"/>
    </source>
</evidence>
<comment type="caution">
    <text evidence="10">The sequence shown here is derived from an EMBL/GenBank/DDBJ whole genome shotgun (WGS) entry which is preliminary data.</text>
</comment>
<dbReference type="Pfam" id="PF00498">
    <property type="entry name" value="FHA"/>
    <property type="match status" value="1"/>
</dbReference>
<evidence type="ECO:0000256" key="4">
    <source>
        <dbReference type="ARBA" id="ARBA00022786"/>
    </source>
</evidence>
<feature type="region of interest" description="Disordered" evidence="7">
    <location>
        <begin position="711"/>
        <end position="842"/>
    </location>
</feature>
<evidence type="ECO:0000256" key="1">
    <source>
        <dbReference type="ARBA" id="ARBA00022679"/>
    </source>
</evidence>
<evidence type="ECO:0008006" key="12">
    <source>
        <dbReference type="Google" id="ProtNLM"/>
    </source>
</evidence>
<evidence type="ECO:0000313" key="10">
    <source>
        <dbReference type="EMBL" id="KAJ1979926.1"/>
    </source>
</evidence>
<evidence type="ECO:0000256" key="7">
    <source>
        <dbReference type="SAM" id="MobiDB-lite"/>
    </source>
</evidence>
<keyword evidence="5" id="KW-0862">Zinc</keyword>
<feature type="compositionally biased region" description="Low complexity" evidence="7">
    <location>
        <begin position="795"/>
        <end position="812"/>
    </location>
</feature>
<sequence length="842" mass="89479">MSRPPAPPNGETAAVEEGNASITPATVPHIRFAPHIQDVRHSLYFEAIDRDVPSDCILKIGRFTDRVSQQPNRIAFKSKVVSRSHAEIWSENGMLFIRDTKSSSGTFLNHVRLSLAGVESPPKQLHDGDILQLGVDYQGGIQEIYKCVRIRLEINRHWQRQAENPYRMRVMKNLQNMFTSFNTADGPATDDRHECCICLYAMGPFQALFVAPCSHCFHFKCIKPIIFTTTGFSCPLCRTFADLEAPVDEYENELNSRVVEKVETPAIEDSRDSPVEPLPAPPSAMMDIDSTSTPQRALPVANGSLIPGALADDATPIPVSATTVRITHGEAPSAGHSAHPTSDEESTPGHSLSRDLTAHGVRPPASEHSPTHQVTGNLSMMALSPDPAAAPPLSGPEDSESVTSDAAFFSEDSMHHDPPQSGNEQTPPAINNGQGTAPFPRTLAATAAGSRGARVGVESHPTSPLTTGVASSNHLAPPQLMRVASRRRAQSCVTEPTTLEECPDSPMTRTFAENLHTERPGTTATREILHPMQHGNLLARDLSSGPRTAIPSALATIAQRAVSVGVPAASMLRQTTAAVTSSQTVGGDGISPTTRSLGMFGRIRRRLSDHSEYYQTHRTVPSSPVTATASPLASVLNHLRHLGSMGMEGQAQGLLHPTVEEGCVSNSGTDGRLQTIPTHQMPVYHHDGQVLYSSVPAPGLAGSPGQCSAMSFPLGSTSPTSSMGDVSEQSAPMSTSSAARCEATGPRVGPHDTPNPSSWVTDDTEEDGAQQSDGRKRISHPAAAHSFPIPASARPQSSMGSSSCQSPVGSPPTVTHPITNLNAEDAVPTAPGALPTNAVNRS</sequence>
<dbReference type="PROSITE" id="PS50089">
    <property type="entry name" value="ZF_RING_2"/>
    <property type="match status" value="1"/>
</dbReference>
<dbReference type="PROSITE" id="PS50006">
    <property type="entry name" value="FHA_DOMAIN"/>
    <property type="match status" value="1"/>
</dbReference>
<protein>
    <recommendedName>
        <fullName evidence="12">SMAD/FHA domain-containing protein</fullName>
    </recommendedName>
</protein>